<gene>
    <name evidence="1" type="ORF">H9S92_02575</name>
</gene>
<evidence type="ECO:0000313" key="1">
    <source>
        <dbReference type="EMBL" id="MBC6993033.1"/>
    </source>
</evidence>
<protein>
    <submittedName>
        <fullName evidence="1">Uncharacterized protein</fullName>
    </submittedName>
</protein>
<proteinExistence type="predicted"/>
<accession>A0A923PKT1</accession>
<organism evidence="1 2">
    <name type="scientific">Neolewinella lacunae</name>
    <dbReference type="NCBI Taxonomy" id="1517758"/>
    <lineage>
        <taxon>Bacteria</taxon>
        <taxon>Pseudomonadati</taxon>
        <taxon>Bacteroidota</taxon>
        <taxon>Saprospiria</taxon>
        <taxon>Saprospirales</taxon>
        <taxon>Lewinellaceae</taxon>
        <taxon>Neolewinella</taxon>
    </lineage>
</organism>
<dbReference type="EMBL" id="JACSIT010000050">
    <property type="protein sequence ID" value="MBC6993033.1"/>
    <property type="molecule type" value="Genomic_DNA"/>
</dbReference>
<dbReference type="RefSeq" id="WP_187465158.1">
    <property type="nucleotide sequence ID" value="NZ_JACSIT010000050.1"/>
</dbReference>
<reference evidence="1" key="1">
    <citation type="submission" date="2020-08" db="EMBL/GenBank/DDBJ databases">
        <title>Lewinella bacteria from marine environments.</title>
        <authorList>
            <person name="Zhong Y."/>
        </authorList>
    </citation>
    <scope>NUCLEOTIDE SEQUENCE</scope>
    <source>
        <strain evidence="1">KCTC 42187</strain>
    </source>
</reference>
<dbReference type="Proteomes" id="UP000650081">
    <property type="component" value="Unassembled WGS sequence"/>
</dbReference>
<dbReference type="AlphaFoldDB" id="A0A923PKT1"/>
<keyword evidence="2" id="KW-1185">Reference proteome</keyword>
<sequence>MRRQKEKVTLANIFFHMPQELLSTDQIAQLTSEQWIEVFLECEKHPAISSEKNAALRTAELIGADQTAVYKLRKGKNVSLAQLRKYTGRLLEQLGLQMVWLENYEIGLAKASVETKSPANAGKQRHYVYYFSGFTAGGVLRFYRSYLMIDIDHRRVVLEHYPDPSRNTDHHARYEGELLWSEDKLFMSLQKLDPITKEPGQQRSFNTINANLDTLLNRSPHLVATYTTFHPDSGVAILELADSKAAVAHKIANEAVPPWISYILYNRRVEVNRSHRTLLNFEDAKKRLKRISNVQGSYQGFVLYERANQQAEIIASPFEIYDGFRVSFKSPNREEKVVGYIATVRNGILQFRMDYSRGSHHHRAAMSLKTSYYQDHRGQVPEGTMAGTYNLITPDETSPLCGRIILYPVKAGELPREGTILVSNEDQMAEVQRQYPSLIPFLSGEYDQYCDSPLQHSHPFFRRYANRPGRGETSDPLLHAFTGQYYSLRVSSRERKVYMRPIEIDGLEGTARRIIYDNGAGRRTQLTGTISLTSQSILTLCFTEQQLIYSGKASAPTEIYRSTMLAIEERKDYRDEVLIGFTHRINKLLRPISFKEYFFRAPEGLEPSELIQDFEKGKDTFTGFPVPQELIDGMLAHPERYIFIGEMPRD</sequence>
<evidence type="ECO:0000313" key="2">
    <source>
        <dbReference type="Proteomes" id="UP000650081"/>
    </source>
</evidence>
<name>A0A923PKT1_9BACT</name>
<comment type="caution">
    <text evidence="1">The sequence shown here is derived from an EMBL/GenBank/DDBJ whole genome shotgun (WGS) entry which is preliminary data.</text>
</comment>